<evidence type="ECO:0000313" key="1">
    <source>
        <dbReference type="EMBL" id="MBM7415502.1"/>
    </source>
</evidence>
<gene>
    <name evidence="1" type="ORF">JOE42_002235</name>
</gene>
<dbReference type="SUPFAM" id="SSF50475">
    <property type="entry name" value="FMN-binding split barrel"/>
    <property type="match status" value="1"/>
</dbReference>
<protein>
    <recommendedName>
        <fullName evidence="3">Pyridoxamine 5'-phosphate oxidase putative domain-containing protein</fullName>
    </recommendedName>
</protein>
<reference evidence="1 2" key="1">
    <citation type="submission" date="2021-01" db="EMBL/GenBank/DDBJ databases">
        <title>Genomics of switchgrass bacterial isolates.</title>
        <authorList>
            <person name="Shade A."/>
        </authorList>
    </citation>
    <scope>NUCLEOTIDE SEQUENCE [LARGE SCALE GENOMIC DNA]</scope>
    <source>
        <strain evidence="1 2">PvP111</strain>
    </source>
</reference>
<accession>A0ABS2KU84</accession>
<sequence>MRLARSEAVARLAARDHGVLCTVHATRGVDAVPCVFAADDGFIGVPVDRVKPKSTFRLQRERNLDADRRATLLVEQWDRDDWSQLWWVRASLRWEADPSPRQVDDLSAQLRRRFSQYVGEPFARIHVFRIIEVTGWAAR</sequence>
<dbReference type="InterPro" id="IPR012349">
    <property type="entry name" value="Split_barrel_FMN-bd"/>
</dbReference>
<organism evidence="1 2">
    <name type="scientific">Rhodococcoides corynebacterioides</name>
    <dbReference type="NCBI Taxonomy" id="53972"/>
    <lineage>
        <taxon>Bacteria</taxon>
        <taxon>Bacillati</taxon>
        <taxon>Actinomycetota</taxon>
        <taxon>Actinomycetes</taxon>
        <taxon>Mycobacteriales</taxon>
        <taxon>Nocardiaceae</taxon>
        <taxon>Rhodococcoides</taxon>
    </lineage>
</organism>
<dbReference type="Gene3D" id="2.30.110.10">
    <property type="entry name" value="Electron Transport, Fmn-binding Protein, Chain A"/>
    <property type="match status" value="1"/>
</dbReference>
<proteinExistence type="predicted"/>
<dbReference type="RefSeq" id="WP_204868543.1">
    <property type="nucleotide sequence ID" value="NZ_JAFBBK010000001.1"/>
</dbReference>
<dbReference type="Proteomes" id="UP000703038">
    <property type="component" value="Unassembled WGS sequence"/>
</dbReference>
<evidence type="ECO:0008006" key="3">
    <source>
        <dbReference type="Google" id="ProtNLM"/>
    </source>
</evidence>
<keyword evidence="2" id="KW-1185">Reference proteome</keyword>
<comment type="caution">
    <text evidence="1">The sequence shown here is derived from an EMBL/GenBank/DDBJ whole genome shotgun (WGS) entry which is preliminary data.</text>
</comment>
<dbReference type="EMBL" id="JAFBBK010000001">
    <property type="protein sequence ID" value="MBM7415502.1"/>
    <property type="molecule type" value="Genomic_DNA"/>
</dbReference>
<evidence type="ECO:0000313" key="2">
    <source>
        <dbReference type="Proteomes" id="UP000703038"/>
    </source>
</evidence>
<name>A0ABS2KU84_9NOCA</name>